<proteinExistence type="predicted"/>
<dbReference type="AlphaFoldDB" id="A0AAN1M522"/>
<dbReference type="InterPro" id="IPR010359">
    <property type="entry name" value="IrrE_HExxH"/>
</dbReference>
<dbReference type="Proteomes" id="UP000232496">
    <property type="component" value="Chromosome"/>
</dbReference>
<evidence type="ECO:0000259" key="1">
    <source>
        <dbReference type="Pfam" id="PF06114"/>
    </source>
</evidence>
<feature type="domain" description="IrrE N-terminal-like" evidence="1">
    <location>
        <begin position="42"/>
        <end position="124"/>
    </location>
</feature>
<dbReference type="RefSeq" id="WP_106621537.1">
    <property type="nucleotide sequence ID" value="NZ_CP021552.1"/>
</dbReference>
<evidence type="ECO:0000313" key="3">
    <source>
        <dbReference type="Proteomes" id="UP000232496"/>
    </source>
</evidence>
<name>A0AAN1M522_BIFBR</name>
<protein>
    <recommendedName>
        <fullName evidence="1">IrrE N-terminal-like domain-containing protein</fullName>
    </recommendedName>
</protein>
<accession>A0AAN1M522</accession>
<dbReference type="Pfam" id="PF06114">
    <property type="entry name" value="Peptidase_M78"/>
    <property type="match status" value="1"/>
</dbReference>
<sequence length="139" mass="16010">MRHLPLNMHDSYGGMRMAIYAAGLDVEVRSSPSLPGNMMGCYCEATRTILIDRRLPYVAKRCVLVHELVHWLHGDEQCGINETRTRMETARLLVDRDRYEIAEAMYDGQPWSIASELELTTQVITDYQQQLHDSALIER</sequence>
<evidence type="ECO:0000313" key="2">
    <source>
        <dbReference type="EMBL" id="AUE18303.1"/>
    </source>
</evidence>
<reference evidence="2 3" key="1">
    <citation type="submission" date="2017-09" db="EMBL/GenBank/DDBJ databases">
        <title>Comparative genomics and methylome analysis of the gut commensal Bifidobacterium breve.</title>
        <authorList>
            <person name="Bottacini F."/>
            <person name="Morrissey R."/>
            <person name="Roberts R.J."/>
            <person name="James K."/>
            <person name="van Breen J."/>
            <person name="Egan M."/>
            <person name="Lambert J."/>
            <person name="van Limpt K."/>
            <person name="Stanton C."/>
            <person name="Knol J."/>
            <person name="O' Connell Motherway M."/>
            <person name="van Sinderen D."/>
        </authorList>
    </citation>
    <scope>NUCLEOTIDE SEQUENCE [LARGE SCALE GENOMIC DNA]</scope>
    <source>
        <strain evidence="2 3">DRBB29</strain>
    </source>
</reference>
<dbReference type="Gene3D" id="1.10.10.2910">
    <property type="match status" value="1"/>
</dbReference>
<dbReference type="EMBL" id="CP023198">
    <property type="protein sequence ID" value="AUE18303.1"/>
    <property type="molecule type" value="Genomic_DNA"/>
</dbReference>
<gene>
    <name evidence="2" type="ORF">DRBB29_0743</name>
</gene>
<organism evidence="2 3">
    <name type="scientific">Bifidobacterium breve</name>
    <dbReference type="NCBI Taxonomy" id="1685"/>
    <lineage>
        <taxon>Bacteria</taxon>
        <taxon>Bacillati</taxon>
        <taxon>Actinomycetota</taxon>
        <taxon>Actinomycetes</taxon>
        <taxon>Bifidobacteriales</taxon>
        <taxon>Bifidobacteriaceae</taxon>
        <taxon>Bifidobacterium</taxon>
    </lineage>
</organism>